<dbReference type="OrthoDB" id="2369467at2759"/>
<reference evidence="1" key="1">
    <citation type="submission" date="2021-06" db="EMBL/GenBank/DDBJ databases">
        <authorList>
            <person name="Kallberg Y."/>
            <person name="Tangrot J."/>
            <person name="Rosling A."/>
        </authorList>
    </citation>
    <scope>NUCLEOTIDE SEQUENCE</scope>
    <source>
        <strain evidence="1">MA453B</strain>
    </source>
</reference>
<comment type="caution">
    <text evidence="1">The sequence shown here is derived from an EMBL/GenBank/DDBJ whole genome shotgun (WGS) entry which is preliminary data.</text>
</comment>
<gene>
    <name evidence="1" type="ORF">DERYTH_LOCUS21846</name>
</gene>
<feature type="non-terminal residue" evidence="1">
    <location>
        <position position="282"/>
    </location>
</feature>
<protein>
    <submittedName>
        <fullName evidence="1">20719_t:CDS:1</fullName>
    </submittedName>
</protein>
<name>A0A9N9P773_9GLOM</name>
<sequence>MLYNATKDILTSYLMTFHVIKASKKDYTICSIIAIGPFSIMYLNLNNLTTSPFNDNKLFQNSNFTLEQVQFIYKEFTDKYKLKIDQEVIEDIYIQTNSRRSPGFGDNDGMFKISSPLVHWIVLQQIISHIFLTLPKVDVKYHPSGALDIFEVLKQVIRIFDQEAIKSCNSFKLARVLVNNVNNQEVSRESVYINNEYIDIVISQPNHPTIALELLATATIKELNKHYERALLCNKKLLADETWVVYFTCYKDAISKPYWPTKSQLQKDLQVIYFWHDLNFTK</sequence>
<evidence type="ECO:0000313" key="1">
    <source>
        <dbReference type="EMBL" id="CAG8793228.1"/>
    </source>
</evidence>
<dbReference type="EMBL" id="CAJVPY010028779">
    <property type="protein sequence ID" value="CAG8793228.1"/>
    <property type="molecule type" value="Genomic_DNA"/>
</dbReference>
<keyword evidence="2" id="KW-1185">Reference proteome</keyword>
<proteinExistence type="predicted"/>
<evidence type="ECO:0000313" key="2">
    <source>
        <dbReference type="Proteomes" id="UP000789405"/>
    </source>
</evidence>
<dbReference type="AlphaFoldDB" id="A0A9N9P773"/>
<accession>A0A9N9P773</accession>
<organism evidence="1 2">
    <name type="scientific">Dentiscutata erythropus</name>
    <dbReference type="NCBI Taxonomy" id="1348616"/>
    <lineage>
        <taxon>Eukaryota</taxon>
        <taxon>Fungi</taxon>
        <taxon>Fungi incertae sedis</taxon>
        <taxon>Mucoromycota</taxon>
        <taxon>Glomeromycotina</taxon>
        <taxon>Glomeromycetes</taxon>
        <taxon>Diversisporales</taxon>
        <taxon>Gigasporaceae</taxon>
        <taxon>Dentiscutata</taxon>
    </lineage>
</organism>
<dbReference type="Proteomes" id="UP000789405">
    <property type="component" value="Unassembled WGS sequence"/>
</dbReference>